<organism evidence="1 2">
    <name type="scientific">Candidatus Limisoma faecipullorum</name>
    <dbReference type="NCBI Taxonomy" id="2840854"/>
    <lineage>
        <taxon>Bacteria</taxon>
        <taxon>Pseudomonadati</taxon>
        <taxon>Bacteroidota</taxon>
        <taxon>Bacteroidia</taxon>
        <taxon>Bacteroidales</taxon>
        <taxon>Candidatus Limisoma</taxon>
    </lineage>
</organism>
<evidence type="ECO:0000313" key="1">
    <source>
        <dbReference type="EMBL" id="MBO8475750.1"/>
    </source>
</evidence>
<proteinExistence type="predicted"/>
<name>A0A9D9INZ5_9BACT</name>
<reference evidence="1" key="1">
    <citation type="submission" date="2020-10" db="EMBL/GenBank/DDBJ databases">
        <authorList>
            <person name="Gilroy R."/>
        </authorList>
    </citation>
    <scope>NUCLEOTIDE SEQUENCE</scope>
    <source>
        <strain evidence="1">6919</strain>
    </source>
</reference>
<dbReference type="AlphaFoldDB" id="A0A9D9INZ5"/>
<comment type="caution">
    <text evidence="1">The sequence shown here is derived from an EMBL/GenBank/DDBJ whole genome shotgun (WGS) entry which is preliminary data.</text>
</comment>
<evidence type="ECO:0000313" key="2">
    <source>
        <dbReference type="Proteomes" id="UP000823598"/>
    </source>
</evidence>
<protein>
    <submittedName>
        <fullName evidence="1">Uncharacterized protein</fullName>
    </submittedName>
</protein>
<dbReference type="EMBL" id="JADIMC010000024">
    <property type="protein sequence ID" value="MBO8475750.1"/>
    <property type="molecule type" value="Genomic_DNA"/>
</dbReference>
<gene>
    <name evidence="1" type="ORF">IAB88_02010</name>
</gene>
<dbReference type="Proteomes" id="UP000823598">
    <property type="component" value="Unassembled WGS sequence"/>
</dbReference>
<sequence>MNHTARILIVLITAWAAFLCYGKRFHISNGKNDFPLCTQQQIDLHNNNICKALKNTEGLQCTRKINVYHIFGLYREYTGAGDFFKGINIEPTGNFKIQTLYDTDNICATSVIIDKNGKCAGIYGMDQIGVITIDRNIVEEYAIDIFAVSQKVKLGILFYFTVDFTDVMGVDKDGNIYVFWDDNGKLTVSPIEEFPEEKLYNKFDYYKKPGLVKELQQFFSTKVLGLN</sequence>
<accession>A0A9D9INZ5</accession>
<reference evidence="1" key="2">
    <citation type="journal article" date="2021" name="PeerJ">
        <title>Extensive microbial diversity within the chicken gut microbiome revealed by metagenomics and culture.</title>
        <authorList>
            <person name="Gilroy R."/>
            <person name="Ravi A."/>
            <person name="Getino M."/>
            <person name="Pursley I."/>
            <person name="Horton D.L."/>
            <person name="Alikhan N.F."/>
            <person name="Baker D."/>
            <person name="Gharbi K."/>
            <person name="Hall N."/>
            <person name="Watson M."/>
            <person name="Adriaenssens E.M."/>
            <person name="Foster-Nyarko E."/>
            <person name="Jarju S."/>
            <person name="Secka A."/>
            <person name="Antonio M."/>
            <person name="Oren A."/>
            <person name="Chaudhuri R.R."/>
            <person name="La Ragione R."/>
            <person name="Hildebrand F."/>
            <person name="Pallen M.J."/>
        </authorList>
    </citation>
    <scope>NUCLEOTIDE SEQUENCE</scope>
    <source>
        <strain evidence="1">6919</strain>
    </source>
</reference>